<sequence length="219" mass="24109">MSSAYGTIPKPDSVVSLDTILPIKKTLRNGTSASLQQVDPTNKALVSYLKGLCNHEIKTGTTYPQEQEMNDQGFADYFLAYDSFVLVKDEPIMPGKEYDMQDKVLGCFYIKPNYPGRCSHICNGGFFTSTIHRGFGAGVAMGESFPTLASALGYQASVFNLVFENNTASVKIWRRLGYQEVGRIPKAGRLENSPGKLVDAIIFYKDFTETEVESNGTLA</sequence>
<dbReference type="STRING" id="90262.A0A1X2IZW8"/>
<dbReference type="GO" id="GO:0046941">
    <property type="term" value="F:azetidine-2-carboxylic acid acetyltransferase activity"/>
    <property type="evidence" value="ECO:0007669"/>
    <property type="project" value="EnsemblFungi"/>
</dbReference>
<evidence type="ECO:0000313" key="2">
    <source>
        <dbReference type="Proteomes" id="UP000193560"/>
    </source>
</evidence>
<dbReference type="Proteomes" id="UP000193560">
    <property type="component" value="Unassembled WGS sequence"/>
</dbReference>
<name>A0A1X2IZW8_9FUNG</name>
<dbReference type="PANTHER" id="PTHR43138:SF1">
    <property type="entry name" value="N-ACETYLTRANSFERASE ACA1"/>
    <property type="match status" value="1"/>
</dbReference>
<comment type="caution">
    <text evidence="1">The sequence shown here is derived from an EMBL/GenBank/DDBJ whole genome shotgun (WGS) entry which is preliminary data.</text>
</comment>
<accession>A0A1X2IZW8</accession>
<dbReference type="OrthoDB" id="10264707at2759"/>
<gene>
    <name evidence="1" type="ORF">BCR42DRAFT_399452</name>
</gene>
<keyword evidence="2" id="KW-1185">Reference proteome</keyword>
<evidence type="ECO:0008006" key="3">
    <source>
        <dbReference type="Google" id="ProtNLM"/>
    </source>
</evidence>
<proteinExistence type="predicted"/>
<dbReference type="InterPro" id="IPR016181">
    <property type="entry name" value="Acyl_CoA_acyltransferase"/>
</dbReference>
<dbReference type="GO" id="GO:0005634">
    <property type="term" value="C:nucleus"/>
    <property type="evidence" value="ECO:0007669"/>
    <property type="project" value="TreeGrafter"/>
</dbReference>
<protein>
    <recommendedName>
        <fullName evidence="3">N-acetyltransferase domain-containing protein</fullName>
    </recommendedName>
</protein>
<dbReference type="InterPro" id="IPR052742">
    <property type="entry name" value="Mito_N-acetyltransferase"/>
</dbReference>
<dbReference type="AlphaFoldDB" id="A0A1X2IZW8"/>
<dbReference type="EMBL" id="MCGE01000001">
    <property type="protein sequence ID" value="ORZ25139.1"/>
    <property type="molecule type" value="Genomic_DNA"/>
</dbReference>
<dbReference type="PANTHER" id="PTHR43138">
    <property type="entry name" value="ACETYLTRANSFERASE, GNAT FAMILY"/>
    <property type="match status" value="1"/>
</dbReference>
<reference evidence="1 2" key="1">
    <citation type="submission" date="2016-07" db="EMBL/GenBank/DDBJ databases">
        <title>Pervasive Adenine N6-methylation of Active Genes in Fungi.</title>
        <authorList>
            <consortium name="DOE Joint Genome Institute"/>
            <person name="Mondo S.J."/>
            <person name="Dannebaum R.O."/>
            <person name="Kuo R.C."/>
            <person name="Labutti K."/>
            <person name="Haridas S."/>
            <person name="Kuo A."/>
            <person name="Salamov A."/>
            <person name="Ahrendt S.R."/>
            <person name="Lipzen A."/>
            <person name="Sullivan W."/>
            <person name="Andreopoulos W.B."/>
            <person name="Clum A."/>
            <person name="Lindquist E."/>
            <person name="Daum C."/>
            <person name="Ramamoorthy G.K."/>
            <person name="Gryganskyi A."/>
            <person name="Culley D."/>
            <person name="Magnuson J.K."/>
            <person name="James T.Y."/>
            <person name="O'Malley M.A."/>
            <person name="Stajich J.E."/>
            <person name="Spatafora J.W."/>
            <person name="Visel A."/>
            <person name="Grigoriev I.V."/>
        </authorList>
    </citation>
    <scope>NUCLEOTIDE SEQUENCE [LARGE SCALE GENOMIC DNA]</scope>
    <source>
        <strain evidence="1 2">NRRL 1336</strain>
    </source>
</reference>
<dbReference type="SUPFAM" id="SSF55729">
    <property type="entry name" value="Acyl-CoA N-acyltransferases (Nat)"/>
    <property type="match status" value="1"/>
</dbReference>
<dbReference type="Gene3D" id="3.40.630.30">
    <property type="match status" value="1"/>
</dbReference>
<evidence type="ECO:0000313" key="1">
    <source>
        <dbReference type="EMBL" id="ORZ25139.1"/>
    </source>
</evidence>
<organism evidence="1 2">
    <name type="scientific">Absidia repens</name>
    <dbReference type="NCBI Taxonomy" id="90262"/>
    <lineage>
        <taxon>Eukaryota</taxon>
        <taxon>Fungi</taxon>
        <taxon>Fungi incertae sedis</taxon>
        <taxon>Mucoromycota</taxon>
        <taxon>Mucoromycotina</taxon>
        <taxon>Mucoromycetes</taxon>
        <taxon>Mucorales</taxon>
        <taxon>Cunninghamellaceae</taxon>
        <taxon>Absidia</taxon>
    </lineage>
</organism>